<dbReference type="InterPro" id="IPR059046">
    <property type="entry name" value="CUB_M02D8_5_2nd"/>
</dbReference>
<dbReference type="InterPro" id="IPR059047">
    <property type="entry name" value="CUB_M02D8_5_3rd"/>
</dbReference>
<dbReference type="InterPro" id="IPR059056">
    <property type="entry name" value="CUB_M02D8_5_7th"/>
</dbReference>
<evidence type="ECO:0000256" key="2">
    <source>
        <dbReference type="SAM" id="SignalP"/>
    </source>
</evidence>
<keyword evidence="11" id="KW-1185">Reference proteome</keyword>
<comment type="caution">
    <text evidence="10">The sequence shown here is derived from an EMBL/GenBank/DDBJ whole genome shotgun (WGS) entry which is preliminary data.</text>
</comment>
<feature type="domain" description="M02D8-5-like sixth CUB" evidence="3">
    <location>
        <begin position="623"/>
        <end position="723"/>
    </location>
</feature>
<dbReference type="InterPro" id="IPR059048">
    <property type="entry name" value="CUB_M02D8_5_5th"/>
</dbReference>
<accession>A0AA36HFD1</accession>
<organism evidence="10 11">
    <name type="scientific">Cylicocyclus nassatus</name>
    <name type="common">Nematode worm</name>
    <dbReference type="NCBI Taxonomy" id="53992"/>
    <lineage>
        <taxon>Eukaryota</taxon>
        <taxon>Metazoa</taxon>
        <taxon>Ecdysozoa</taxon>
        <taxon>Nematoda</taxon>
        <taxon>Chromadorea</taxon>
        <taxon>Rhabditida</taxon>
        <taxon>Rhabditina</taxon>
        <taxon>Rhabditomorpha</taxon>
        <taxon>Strongyloidea</taxon>
        <taxon>Strongylidae</taxon>
        <taxon>Cylicocyclus</taxon>
    </lineage>
</organism>
<dbReference type="InterPro" id="IPR059045">
    <property type="entry name" value="CUB_M02D8_5_1st"/>
</dbReference>
<dbReference type="Gene3D" id="2.60.120.290">
    <property type="entry name" value="Spermadhesin, CUB domain"/>
    <property type="match status" value="1"/>
</dbReference>
<evidence type="ECO:0000259" key="9">
    <source>
        <dbReference type="Pfam" id="PF23068"/>
    </source>
</evidence>
<evidence type="ECO:0008006" key="12">
    <source>
        <dbReference type="Google" id="ProtNLM"/>
    </source>
</evidence>
<keyword evidence="1" id="KW-0677">Repeat</keyword>
<dbReference type="Pfam" id="PF23059">
    <property type="entry name" value="CUB_M02D8_5_6th"/>
    <property type="match status" value="1"/>
</dbReference>
<evidence type="ECO:0000313" key="11">
    <source>
        <dbReference type="Proteomes" id="UP001176961"/>
    </source>
</evidence>
<protein>
    <recommendedName>
        <fullName evidence="12">CUB domain-containing protein</fullName>
    </recommendedName>
</protein>
<evidence type="ECO:0000259" key="6">
    <source>
        <dbReference type="Pfam" id="PF23062"/>
    </source>
</evidence>
<dbReference type="EMBL" id="CATQJL010000326">
    <property type="protein sequence ID" value="CAJ0609790.1"/>
    <property type="molecule type" value="Genomic_DNA"/>
</dbReference>
<feature type="domain" description="M02D8-5-like fifth CUB" evidence="8">
    <location>
        <begin position="504"/>
        <end position="616"/>
    </location>
</feature>
<dbReference type="PANTHER" id="PTHR24251">
    <property type="entry name" value="OVOCHYMASE-RELATED"/>
    <property type="match status" value="1"/>
</dbReference>
<dbReference type="Pfam" id="PF23063">
    <property type="entry name" value="CUB_M02D8_5_4th"/>
    <property type="match status" value="1"/>
</dbReference>
<feature type="domain" description="M02D8-5-like second CUB" evidence="5">
    <location>
        <begin position="134"/>
        <end position="245"/>
    </location>
</feature>
<evidence type="ECO:0000313" key="10">
    <source>
        <dbReference type="EMBL" id="CAJ0609790.1"/>
    </source>
</evidence>
<feature type="chain" id="PRO_5041328828" description="CUB domain-containing protein" evidence="2">
    <location>
        <begin position="20"/>
        <end position="871"/>
    </location>
</feature>
<evidence type="ECO:0000256" key="1">
    <source>
        <dbReference type="ARBA" id="ARBA00022737"/>
    </source>
</evidence>
<evidence type="ECO:0000259" key="4">
    <source>
        <dbReference type="Pfam" id="PF23060"/>
    </source>
</evidence>
<dbReference type="InterPro" id="IPR059043">
    <property type="entry name" value="CUB_M02D8_5_4th"/>
</dbReference>
<feature type="domain" description="M02D8-5-like third CUB" evidence="6">
    <location>
        <begin position="255"/>
        <end position="370"/>
    </location>
</feature>
<feature type="domain" description="M02D8-5-like fourth CUB" evidence="7">
    <location>
        <begin position="388"/>
        <end position="496"/>
    </location>
</feature>
<evidence type="ECO:0000259" key="8">
    <source>
        <dbReference type="Pfam" id="PF23064"/>
    </source>
</evidence>
<gene>
    <name evidence="10" type="ORF">CYNAS_LOCUS21773</name>
</gene>
<name>A0AA36HFD1_CYLNA</name>
<evidence type="ECO:0000259" key="3">
    <source>
        <dbReference type="Pfam" id="PF23059"/>
    </source>
</evidence>
<dbReference type="Proteomes" id="UP001176961">
    <property type="component" value="Unassembled WGS sequence"/>
</dbReference>
<dbReference type="PANTHER" id="PTHR24251:SF37">
    <property type="entry name" value="CUB DOMAIN-CONTAINING PROTEIN"/>
    <property type="match status" value="1"/>
</dbReference>
<dbReference type="AlphaFoldDB" id="A0AA36HFD1"/>
<evidence type="ECO:0000259" key="5">
    <source>
        <dbReference type="Pfam" id="PF23061"/>
    </source>
</evidence>
<dbReference type="SUPFAM" id="SSF49854">
    <property type="entry name" value="Spermadhesin, CUB domain"/>
    <property type="match status" value="3"/>
</dbReference>
<dbReference type="Pfam" id="PF23062">
    <property type="entry name" value="CUB_M02D8_5_3rd"/>
    <property type="match status" value="1"/>
</dbReference>
<evidence type="ECO:0000259" key="7">
    <source>
        <dbReference type="Pfam" id="PF23063"/>
    </source>
</evidence>
<dbReference type="InterPro" id="IPR059057">
    <property type="entry name" value="CUB_M02D8_5_6th"/>
</dbReference>
<feature type="domain" description="M02D8-5-like seventh CUB" evidence="9">
    <location>
        <begin position="727"/>
        <end position="835"/>
    </location>
</feature>
<dbReference type="Pfam" id="PF23060">
    <property type="entry name" value="CUB_M02D8_5_1st"/>
    <property type="match status" value="1"/>
</dbReference>
<proteinExistence type="predicted"/>
<feature type="signal peptide" evidence="2">
    <location>
        <begin position="1"/>
        <end position="19"/>
    </location>
</feature>
<dbReference type="InterPro" id="IPR035914">
    <property type="entry name" value="Sperma_CUB_dom_sf"/>
</dbReference>
<dbReference type="Pfam" id="PF23061">
    <property type="entry name" value="CUB_M02D8_5_2nd"/>
    <property type="match status" value="1"/>
</dbReference>
<reference evidence="10" key="1">
    <citation type="submission" date="2023-07" db="EMBL/GenBank/DDBJ databases">
        <authorList>
            <consortium name="CYATHOMIX"/>
        </authorList>
    </citation>
    <scope>NUCLEOTIDE SEQUENCE</scope>
    <source>
        <strain evidence="10">N/A</strain>
    </source>
</reference>
<keyword evidence="2" id="KW-0732">Signal</keyword>
<feature type="domain" description="M02D8-5-like first CUB" evidence="4">
    <location>
        <begin position="23"/>
        <end position="126"/>
    </location>
</feature>
<sequence length="871" mass="96488">MNYQGYLLILIFCLAKANTDDFVFTNPGYPKPYKGTIDRYRYQHDVDRGKGVAVLFYQFLANAGDCVTACDANANCQSLCGDAMDHPKLKKMLIVNSSAIITMQSTGSSDGNYHSGIYAKSVSFDLKKRTYFDCNSTVDLSDEEPFFLVSQNYPDTPTDFSFCEITFIAKDMIRAAIYDLVTLNSVVFKGLDASGKPTEVQLSGRHVTDDEPVALSFSKTLQVSFAFSNHTTFYPRGFYIFVDSFTRGSPSSAACVNAGSVTLKNGESVSFGTAKFGVTAYQPNMQCSFQFIKATPGNLLAISMEFETEKCCDIMYVTGIAPPPYNLYNYQGYMQRTFQFASESVVSMNFTSDGVVQGPGFNGTVYSIDCTCDSGILRLNETRRTLQVASPGFLAGAPTYCPNLTCSWIVQFPIDNEVVLNVSMVQLRAISQFDQLLIEDNFGRTIIATNSTIYYGQRTFIFTSGELRISFVSSTTTFFPPQNAQPGFLLDLVLVKKEIRKTVIKFTDDYFMADISTRHFAEGLNATYEYSITARPGRQVNLHFFTVLDGVANVQIYDGPDTNSKLIDTSFLFDNDTVLDGIPLELSSTSETLLLQVRPNLYTTKGYLDFQAMVTDWSQDTNCPPLVLAASTSSNPTSVKLTGSRCLSVFHANTDYDPSAGTIVQIQDSSSISLYKGLTTNSSHLLNSPNVYEYPSFIYDAYVAISYNSSRGNSVTYSWTKRGFVTTLTMSPNQSGLIMSQDYLPMYPSSAMQQQFSIELVSDSAHMNGIKIEFLKPTGQGHGTMQMQQYNKLLDEIPYPKDDGKTTFEQCGTKMIISYISPGGTSNGLYARYSRGSKNCNSGNISSYNVTFGIMLVLWLFAVRQDEAQNK</sequence>
<dbReference type="Pfam" id="PF23064">
    <property type="entry name" value="CUB_M02D8_5_5th"/>
    <property type="match status" value="1"/>
</dbReference>
<dbReference type="Pfam" id="PF23068">
    <property type="entry name" value="CUB_M02D8_5_7th"/>
    <property type="match status" value="1"/>
</dbReference>